<dbReference type="Gene3D" id="1.20.1440.120">
    <property type="entry name" value="Recombination protein O, C-terminal domain"/>
    <property type="match status" value="1"/>
</dbReference>
<evidence type="ECO:0000256" key="2">
    <source>
        <dbReference type="ARBA" id="ARBA00021310"/>
    </source>
</evidence>
<dbReference type="OrthoDB" id="9797083at2"/>
<keyword evidence="5 7" id="KW-0234">DNA repair</keyword>
<evidence type="ECO:0000256" key="6">
    <source>
        <dbReference type="ARBA" id="ARBA00033409"/>
    </source>
</evidence>
<dbReference type="AlphaFoldDB" id="A0A1M4XG74"/>
<evidence type="ECO:0000256" key="4">
    <source>
        <dbReference type="ARBA" id="ARBA00023172"/>
    </source>
</evidence>
<sequence length="247" mass="28074">MSMEKAAGLVIKSVNYGENDKIITLFTKESGKITAIAKGARNPKSAYVGVTQLFSYCNFVYYTGRNFAYLNQAELIESFHKLRNDLDKLSKGAYMAEALNQAYEEYESDESALRLILNLLYFMNEGLVQSDEVILLAFQIKLLGYLGFAPNLKKCQICSKDDSGWWFSWDLGGLVCQDCSKSNRQKSKITDEDAEFLRYLQDTPISGLKKTGLYPKELMHLAVILNKTLECHTGKRNRSFEFLLNNN</sequence>
<dbReference type="InterPro" id="IPR003717">
    <property type="entry name" value="RecO"/>
</dbReference>
<proteinExistence type="inferred from homology"/>
<evidence type="ECO:0000313" key="9">
    <source>
        <dbReference type="EMBL" id="SHE92524.1"/>
    </source>
</evidence>
<organism evidence="9 10">
    <name type="scientific">Alkalibacter saccharofermentans DSM 14828</name>
    <dbReference type="NCBI Taxonomy" id="1120975"/>
    <lineage>
        <taxon>Bacteria</taxon>
        <taxon>Bacillati</taxon>
        <taxon>Bacillota</taxon>
        <taxon>Clostridia</taxon>
        <taxon>Eubacteriales</taxon>
        <taxon>Eubacteriaceae</taxon>
        <taxon>Alkalibacter</taxon>
    </lineage>
</organism>
<dbReference type="GO" id="GO:0006310">
    <property type="term" value="P:DNA recombination"/>
    <property type="evidence" value="ECO:0007669"/>
    <property type="project" value="UniProtKB-UniRule"/>
</dbReference>
<dbReference type="EMBL" id="FQTU01000009">
    <property type="protein sequence ID" value="SHE92524.1"/>
    <property type="molecule type" value="Genomic_DNA"/>
</dbReference>
<keyword evidence="4 7" id="KW-0233">DNA recombination</keyword>
<dbReference type="InterPro" id="IPR037278">
    <property type="entry name" value="ARFGAP/RecO"/>
</dbReference>
<dbReference type="PANTHER" id="PTHR33991:SF1">
    <property type="entry name" value="DNA REPAIR PROTEIN RECO"/>
    <property type="match status" value="1"/>
</dbReference>
<name>A0A1M4XG74_9FIRM</name>
<reference evidence="9 10" key="1">
    <citation type="submission" date="2016-11" db="EMBL/GenBank/DDBJ databases">
        <authorList>
            <person name="Jaros S."/>
            <person name="Januszkiewicz K."/>
            <person name="Wedrychowicz H."/>
        </authorList>
    </citation>
    <scope>NUCLEOTIDE SEQUENCE [LARGE SCALE GENOMIC DNA]</scope>
    <source>
        <strain evidence="9 10">DSM 14828</strain>
    </source>
</reference>
<dbReference type="RefSeq" id="WP_073270719.1">
    <property type="nucleotide sequence ID" value="NZ_FQTU01000009.1"/>
</dbReference>
<evidence type="ECO:0000256" key="7">
    <source>
        <dbReference type="HAMAP-Rule" id="MF_00201"/>
    </source>
</evidence>
<protein>
    <recommendedName>
        <fullName evidence="2 7">DNA repair protein RecO</fullName>
    </recommendedName>
    <alternativeName>
        <fullName evidence="6 7">Recombination protein O</fullName>
    </alternativeName>
</protein>
<dbReference type="Pfam" id="PF11967">
    <property type="entry name" value="RecO_N"/>
    <property type="match status" value="1"/>
</dbReference>
<evidence type="ECO:0000256" key="1">
    <source>
        <dbReference type="ARBA" id="ARBA00007452"/>
    </source>
</evidence>
<evidence type="ECO:0000256" key="3">
    <source>
        <dbReference type="ARBA" id="ARBA00022763"/>
    </source>
</evidence>
<accession>A0A1M4XG74</accession>
<dbReference type="GO" id="GO:0006302">
    <property type="term" value="P:double-strand break repair"/>
    <property type="evidence" value="ECO:0007669"/>
    <property type="project" value="TreeGrafter"/>
</dbReference>
<dbReference type="PANTHER" id="PTHR33991">
    <property type="entry name" value="DNA REPAIR PROTEIN RECO"/>
    <property type="match status" value="1"/>
</dbReference>
<keyword evidence="10" id="KW-1185">Reference proteome</keyword>
<gene>
    <name evidence="7" type="primary">recO</name>
    <name evidence="9" type="ORF">SAMN02746064_01513</name>
</gene>
<dbReference type="HAMAP" id="MF_00201">
    <property type="entry name" value="RecO"/>
    <property type="match status" value="1"/>
</dbReference>
<evidence type="ECO:0000256" key="5">
    <source>
        <dbReference type="ARBA" id="ARBA00023204"/>
    </source>
</evidence>
<dbReference type="InterPro" id="IPR042242">
    <property type="entry name" value="RecO_C"/>
</dbReference>
<dbReference type="InterPro" id="IPR022572">
    <property type="entry name" value="DNA_rep/recomb_RecO_N"/>
</dbReference>
<comment type="similarity">
    <text evidence="1 7">Belongs to the RecO family.</text>
</comment>
<dbReference type="GO" id="GO:0043590">
    <property type="term" value="C:bacterial nucleoid"/>
    <property type="evidence" value="ECO:0007669"/>
    <property type="project" value="TreeGrafter"/>
</dbReference>
<dbReference type="SUPFAM" id="SSF50249">
    <property type="entry name" value="Nucleic acid-binding proteins"/>
    <property type="match status" value="1"/>
</dbReference>
<dbReference type="Gene3D" id="2.40.50.140">
    <property type="entry name" value="Nucleic acid-binding proteins"/>
    <property type="match status" value="1"/>
</dbReference>
<evidence type="ECO:0000259" key="8">
    <source>
        <dbReference type="Pfam" id="PF11967"/>
    </source>
</evidence>
<dbReference type="Proteomes" id="UP000184251">
    <property type="component" value="Unassembled WGS sequence"/>
</dbReference>
<evidence type="ECO:0000313" key="10">
    <source>
        <dbReference type="Proteomes" id="UP000184251"/>
    </source>
</evidence>
<comment type="function">
    <text evidence="7">Involved in DNA repair and RecF pathway recombination.</text>
</comment>
<feature type="domain" description="DNA replication/recombination mediator RecO N-terminal" evidence="8">
    <location>
        <begin position="1"/>
        <end position="79"/>
    </location>
</feature>
<dbReference type="Pfam" id="PF02565">
    <property type="entry name" value="RecO_C"/>
    <property type="match status" value="1"/>
</dbReference>
<dbReference type="STRING" id="1120975.SAMN02746064_01513"/>
<dbReference type="SUPFAM" id="SSF57863">
    <property type="entry name" value="ArfGap/RecO-like zinc finger"/>
    <property type="match status" value="1"/>
</dbReference>
<dbReference type="InterPro" id="IPR012340">
    <property type="entry name" value="NA-bd_OB-fold"/>
</dbReference>
<keyword evidence="3 7" id="KW-0227">DNA damage</keyword>
<dbReference type="NCBIfam" id="TIGR00613">
    <property type="entry name" value="reco"/>
    <property type="match status" value="1"/>
</dbReference>